<dbReference type="GO" id="GO:0005524">
    <property type="term" value="F:ATP binding"/>
    <property type="evidence" value="ECO:0007669"/>
    <property type="project" value="InterPro"/>
</dbReference>
<evidence type="ECO:0000256" key="4">
    <source>
        <dbReference type="ARBA" id="ARBA00022737"/>
    </source>
</evidence>
<reference evidence="8" key="1">
    <citation type="submission" date="2021-02" db="EMBL/GenBank/DDBJ databases">
        <authorList>
            <person name="Nowell W R."/>
        </authorList>
    </citation>
    <scope>NUCLEOTIDE SEQUENCE</scope>
</reference>
<dbReference type="InterPro" id="IPR003439">
    <property type="entry name" value="ABC_transporter-like_ATP-bd"/>
</dbReference>
<evidence type="ECO:0000256" key="6">
    <source>
        <dbReference type="ARBA" id="ARBA00023136"/>
    </source>
</evidence>
<dbReference type="Proteomes" id="UP000682733">
    <property type="component" value="Unassembled WGS sequence"/>
</dbReference>
<evidence type="ECO:0000256" key="5">
    <source>
        <dbReference type="ARBA" id="ARBA00022989"/>
    </source>
</evidence>
<organism evidence="8 9">
    <name type="scientific">Didymodactylos carnosus</name>
    <dbReference type="NCBI Taxonomy" id="1234261"/>
    <lineage>
        <taxon>Eukaryota</taxon>
        <taxon>Metazoa</taxon>
        <taxon>Spiralia</taxon>
        <taxon>Gnathifera</taxon>
        <taxon>Rotifera</taxon>
        <taxon>Eurotatoria</taxon>
        <taxon>Bdelloidea</taxon>
        <taxon>Philodinida</taxon>
        <taxon>Philodinidae</taxon>
        <taxon>Didymodactylos</taxon>
    </lineage>
</organism>
<dbReference type="Pfam" id="PF00005">
    <property type="entry name" value="ABC_tran"/>
    <property type="match status" value="1"/>
</dbReference>
<evidence type="ECO:0000256" key="1">
    <source>
        <dbReference type="ARBA" id="ARBA00004141"/>
    </source>
</evidence>
<dbReference type="Gene3D" id="3.40.50.300">
    <property type="entry name" value="P-loop containing nucleotide triphosphate hydrolases"/>
    <property type="match status" value="1"/>
</dbReference>
<dbReference type="InterPro" id="IPR039421">
    <property type="entry name" value="Type_1_exporter"/>
</dbReference>
<keyword evidence="2" id="KW-0813">Transport</keyword>
<name>A0A8S2X2N7_9BILA</name>
<keyword evidence="5" id="KW-1133">Transmembrane helix</keyword>
<feature type="domain" description="ABC transporter" evidence="7">
    <location>
        <begin position="57"/>
        <end position="156"/>
    </location>
</feature>
<accession>A0A8S2X2N7</accession>
<evidence type="ECO:0000256" key="3">
    <source>
        <dbReference type="ARBA" id="ARBA00022692"/>
    </source>
</evidence>
<dbReference type="GO" id="GO:0090374">
    <property type="term" value="P:oligopeptide export from mitochondrion"/>
    <property type="evidence" value="ECO:0007669"/>
    <property type="project" value="TreeGrafter"/>
</dbReference>
<keyword evidence="6" id="KW-0472">Membrane</keyword>
<dbReference type="GO" id="GO:0015421">
    <property type="term" value="F:ABC-type oligopeptide transporter activity"/>
    <property type="evidence" value="ECO:0007669"/>
    <property type="project" value="TreeGrafter"/>
</dbReference>
<sequence>DYSKAKPAALRVIELNERKSEIDPENEGGVKLSEVAGNIEFQNVDFEYPVRKDVKVLKEFNLVCPDGKTTALVGSSGSGKSTTASLILRFYDPSAGKVLLDGHDVRSLNINWYRSLFGFVQQEPVLFDMTIGENIAYGDNSRNVPLSEIQEAAKQANIHLRILSLPQGYDT</sequence>
<comment type="subcellular location">
    <subcellularLocation>
        <location evidence="1">Membrane</location>
        <topology evidence="1">Multi-pass membrane protein</topology>
    </subcellularLocation>
</comment>
<comment type="caution">
    <text evidence="8">The sequence shown here is derived from an EMBL/GenBank/DDBJ whole genome shotgun (WGS) entry which is preliminary data.</text>
</comment>
<dbReference type="PANTHER" id="PTHR43394">
    <property type="entry name" value="ATP-DEPENDENT PERMEASE MDL1, MITOCHONDRIAL"/>
    <property type="match status" value="1"/>
</dbReference>
<feature type="non-terminal residue" evidence="8">
    <location>
        <position position="1"/>
    </location>
</feature>
<evidence type="ECO:0000256" key="2">
    <source>
        <dbReference type="ARBA" id="ARBA00022448"/>
    </source>
</evidence>
<keyword evidence="4" id="KW-0677">Repeat</keyword>
<dbReference type="AlphaFoldDB" id="A0A8S2X2N7"/>
<evidence type="ECO:0000259" key="7">
    <source>
        <dbReference type="Pfam" id="PF00005"/>
    </source>
</evidence>
<evidence type="ECO:0000313" key="9">
    <source>
        <dbReference type="Proteomes" id="UP000682733"/>
    </source>
</evidence>
<dbReference type="Gene3D" id="1.20.1560.10">
    <property type="entry name" value="ABC transporter type 1, transmembrane domain"/>
    <property type="match status" value="1"/>
</dbReference>
<dbReference type="PANTHER" id="PTHR43394:SF11">
    <property type="entry name" value="ATP-BINDING CASSETTE TRANSPORTER"/>
    <property type="match status" value="1"/>
</dbReference>
<keyword evidence="3" id="KW-0812">Transmembrane</keyword>
<gene>
    <name evidence="8" type="ORF">TMI583_LOCUS46808</name>
</gene>
<proteinExistence type="predicted"/>
<dbReference type="GO" id="GO:0005743">
    <property type="term" value="C:mitochondrial inner membrane"/>
    <property type="evidence" value="ECO:0007669"/>
    <property type="project" value="TreeGrafter"/>
</dbReference>
<dbReference type="InterPro" id="IPR027417">
    <property type="entry name" value="P-loop_NTPase"/>
</dbReference>
<dbReference type="InterPro" id="IPR036640">
    <property type="entry name" value="ABC1_TM_sf"/>
</dbReference>
<evidence type="ECO:0000313" key="8">
    <source>
        <dbReference type="EMBL" id="CAF4473496.1"/>
    </source>
</evidence>
<protein>
    <recommendedName>
        <fullName evidence="7">ABC transporter domain-containing protein</fullName>
    </recommendedName>
</protein>
<dbReference type="GO" id="GO:0016887">
    <property type="term" value="F:ATP hydrolysis activity"/>
    <property type="evidence" value="ECO:0007669"/>
    <property type="project" value="InterPro"/>
</dbReference>
<feature type="non-terminal residue" evidence="8">
    <location>
        <position position="171"/>
    </location>
</feature>
<dbReference type="EMBL" id="CAJOBA010088415">
    <property type="protein sequence ID" value="CAF4473496.1"/>
    <property type="molecule type" value="Genomic_DNA"/>
</dbReference>
<dbReference type="SUPFAM" id="SSF52540">
    <property type="entry name" value="P-loop containing nucleoside triphosphate hydrolases"/>
    <property type="match status" value="1"/>
</dbReference>